<dbReference type="Proteomes" id="UP000499080">
    <property type="component" value="Unassembled WGS sequence"/>
</dbReference>
<gene>
    <name evidence="1" type="ORF">AVEN_261963_1</name>
</gene>
<comment type="caution">
    <text evidence="1">The sequence shown here is derived from an EMBL/GenBank/DDBJ whole genome shotgun (WGS) entry which is preliminary data.</text>
</comment>
<reference evidence="1 2" key="1">
    <citation type="journal article" date="2019" name="Sci. Rep.">
        <title>Orb-weaving spider Araneus ventricosus genome elucidates the spidroin gene catalogue.</title>
        <authorList>
            <person name="Kono N."/>
            <person name="Nakamura H."/>
            <person name="Ohtoshi R."/>
            <person name="Moran D.A.P."/>
            <person name="Shinohara A."/>
            <person name="Yoshida Y."/>
            <person name="Fujiwara M."/>
            <person name="Mori M."/>
            <person name="Tomita M."/>
            <person name="Arakawa K."/>
        </authorList>
    </citation>
    <scope>NUCLEOTIDE SEQUENCE [LARGE SCALE GENOMIC DNA]</scope>
</reference>
<evidence type="ECO:0000313" key="2">
    <source>
        <dbReference type="Proteomes" id="UP000499080"/>
    </source>
</evidence>
<evidence type="ECO:0000313" key="1">
    <source>
        <dbReference type="EMBL" id="GBM30875.1"/>
    </source>
</evidence>
<organism evidence="1 2">
    <name type="scientific">Araneus ventricosus</name>
    <name type="common">Orbweaver spider</name>
    <name type="synonym">Epeira ventricosa</name>
    <dbReference type="NCBI Taxonomy" id="182803"/>
    <lineage>
        <taxon>Eukaryota</taxon>
        <taxon>Metazoa</taxon>
        <taxon>Ecdysozoa</taxon>
        <taxon>Arthropoda</taxon>
        <taxon>Chelicerata</taxon>
        <taxon>Arachnida</taxon>
        <taxon>Araneae</taxon>
        <taxon>Araneomorphae</taxon>
        <taxon>Entelegynae</taxon>
        <taxon>Araneoidea</taxon>
        <taxon>Araneidae</taxon>
        <taxon>Araneus</taxon>
    </lineage>
</organism>
<keyword evidence="2" id="KW-1185">Reference proteome</keyword>
<dbReference type="AlphaFoldDB" id="A0A4Y2ESJ3"/>
<sequence>MGILVGWYEVSLEESALFCNVACYDYFKNDEKIEYSRVAMIRKIFALEEDNQLPCFIFHFIHLCPEEKAKLFKKFPRAMVSQFLQWPLSLTFLENIEQFWYLIPYPHKHWVFLKIIAILFPRYYVLSPIRHFFCFYWPSSSGRPDRIPGIYCVEHLKSIWIALWKISLDSYKSSVLSDFIFPSIFECVRGAPFDFREIFESSGLKEKLFHIFFKNGEAILDLYSEGNMRESLRSLVAKHTPEDFEDLDRRCISFIGTEPYALRGRTLLEPRDSLQPCYKPINKKFVSFIKDYLFSSNSIDKTLFY</sequence>
<name>A0A4Y2ESJ3_ARAVE</name>
<protein>
    <submittedName>
        <fullName evidence="1">Uncharacterized protein</fullName>
    </submittedName>
</protein>
<accession>A0A4Y2ESJ3</accession>
<dbReference type="EMBL" id="BGPR01000670">
    <property type="protein sequence ID" value="GBM30875.1"/>
    <property type="molecule type" value="Genomic_DNA"/>
</dbReference>
<proteinExistence type="predicted"/>